<dbReference type="OrthoDB" id="9813502at2"/>
<name>A0A165FTQ7_9NEIS</name>
<sequence>MATPDLKYAIGLPPEKAIEYFEAKGYAIGFRWQDVWAEAHAQAFTVAGVLKQDVLEDIRGAVSAALKKGETLADFQQRLQALLEQKGWWGTGQIVDKDSGEIVGKRLNARRLETIYRTNLRSAYMAGQYQSQLANAHKRPWWKYVAVLDRRTRPRHRAMSGRVFRYDDPFWLTFYPPNGYRCRCDVVTYSDGALEARGLTPSNSAGRLESVEQLVNRQGETRPTTGYRDPATGELFTADPGFGFNAGHAALFKLAQVLMERGAVASPRLAAMAVGEALAHPKVLQAVTANTRRMVQTVAASRQARGELLHVGALTRPVLDALEQRTLLPASGVLSVRDEDVLHAMRDGKEQALPLAFWETLPQQLRQPRAILLDRSQARPALLYVFDAPDGKGKLVVVLDYEVKVRNPETGKKERVTTNLIRTGRVVHQVETLTHEPAYEVLWGEV</sequence>
<dbReference type="InterPro" id="IPR006528">
    <property type="entry name" value="Phage_head_morphogenesis_dom"/>
</dbReference>
<reference evidence="3" key="1">
    <citation type="submission" date="2016-01" db="EMBL/GenBank/DDBJ databases">
        <title>Draft genome of Chromobacterium sp. F49.</title>
        <authorList>
            <person name="Hong K.W."/>
        </authorList>
    </citation>
    <scope>NUCLEOTIDE SEQUENCE [LARGE SCALE GENOMIC DNA]</scope>
    <source>
        <strain evidence="3">CN10</strain>
    </source>
</reference>
<keyword evidence="3" id="KW-1185">Reference proteome</keyword>
<dbReference type="STRING" id="1452487.AVW16_06770"/>
<accession>A0A165FTQ7</accession>
<dbReference type="Pfam" id="PF04233">
    <property type="entry name" value="Phage_Mu_F"/>
    <property type="match status" value="1"/>
</dbReference>
<organism evidence="2 3">
    <name type="scientific">Crenobacter luteus</name>
    <dbReference type="NCBI Taxonomy" id="1452487"/>
    <lineage>
        <taxon>Bacteria</taxon>
        <taxon>Pseudomonadati</taxon>
        <taxon>Pseudomonadota</taxon>
        <taxon>Betaproteobacteria</taxon>
        <taxon>Neisseriales</taxon>
        <taxon>Neisseriaceae</taxon>
        <taxon>Crenobacter</taxon>
    </lineage>
</organism>
<feature type="domain" description="Phage head morphogenesis" evidence="1">
    <location>
        <begin position="57"/>
        <end position="186"/>
    </location>
</feature>
<comment type="caution">
    <text evidence="2">The sequence shown here is derived from an EMBL/GenBank/DDBJ whole genome shotgun (WGS) entry which is preliminary data.</text>
</comment>
<protein>
    <recommendedName>
        <fullName evidence="1">Phage head morphogenesis domain-containing protein</fullName>
    </recommendedName>
</protein>
<dbReference type="RefSeq" id="WP_066610319.1">
    <property type="nucleotide sequence ID" value="NZ_LQQU01000009.1"/>
</dbReference>
<evidence type="ECO:0000259" key="1">
    <source>
        <dbReference type="Pfam" id="PF04233"/>
    </source>
</evidence>
<dbReference type="Proteomes" id="UP000076625">
    <property type="component" value="Unassembled WGS sequence"/>
</dbReference>
<evidence type="ECO:0000313" key="3">
    <source>
        <dbReference type="Proteomes" id="UP000076625"/>
    </source>
</evidence>
<evidence type="ECO:0000313" key="2">
    <source>
        <dbReference type="EMBL" id="KZE34172.1"/>
    </source>
</evidence>
<dbReference type="NCBIfam" id="TIGR01641">
    <property type="entry name" value="phageSPP1_gp7"/>
    <property type="match status" value="1"/>
</dbReference>
<dbReference type="EMBL" id="LQQU01000009">
    <property type="protein sequence ID" value="KZE34172.1"/>
    <property type="molecule type" value="Genomic_DNA"/>
</dbReference>
<gene>
    <name evidence="2" type="ORF">AVW16_06770</name>
</gene>
<dbReference type="AlphaFoldDB" id="A0A165FTQ7"/>
<proteinExistence type="predicted"/>